<name>A0ABS6W7K4_9BIFI</name>
<accession>A0ABS6W7K4</accession>
<dbReference type="RefSeq" id="WP_219080636.1">
    <property type="nucleotide sequence ID" value="NZ_JAHBBD010000005.1"/>
</dbReference>
<sequence>MTNDTDHTGMLARARGALTGLAVGDALGMPTQSMSAEQIGQAYGGPIHGFLDAVDWQPIAPGMRAGSVTDDTEQALLLARRLIEDGGELDVLAYAHDLLRWEDDMKAKGSFDLLGPSTKAALVALGEGVSPELTGRTGTTNGGAMRAAPVGIAFAPGERLAAAAYRSCIVTHNTVQGVDATTLVAAAVSYGVGGANLADAVHRALVLTERRERSGCWSAKASVLARTRMAVEWVESEGCRLDDAEFARWLREVVGTSVEANESVPAAFAIARRHAAEPFDALCLAASVGGDTDTIAAMAGAMIGACLGPDAFGRERRELVERVNGLGLDALAARLVDLRTGAGR</sequence>
<protein>
    <submittedName>
        <fullName evidence="1">ADP-ribosylglycohydrolase family protein</fullName>
    </submittedName>
</protein>
<dbReference type="Pfam" id="PF03747">
    <property type="entry name" value="ADP_ribosyl_GH"/>
    <property type="match status" value="1"/>
</dbReference>
<organism evidence="1 2">
    <name type="scientific">Bifidobacterium phasiani</name>
    <dbReference type="NCBI Taxonomy" id="2834431"/>
    <lineage>
        <taxon>Bacteria</taxon>
        <taxon>Bacillati</taxon>
        <taxon>Actinomycetota</taxon>
        <taxon>Actinomycetes</taxon>
        <taxon>Bifidobacteriales</taxon>
        <taxon>Bifidobacteriaceae</taxon>
        <taxon>Bifidobacterium</taxon>
    </lineage>
</organism>
<dbReference type="Proteomes" id="UP000812844">
    <property type="component" value="Unassembled WGS sequence"/>
</dbReference>
<gene>
    <name evidence="1" type="ORF">KIH73_03660</name>
</gene>
<proteinExistence type="predicted"/>
<dbReference type="EMBL" id="JAHBBD010000005">
    <property type="protein sequence ID" value="MBW3082483.1"/>
    <property type="molecule type" value="Genomic_DNA"/>
</dbReference>
<comment type="caution">
    <text evidence="1">The sequence shown here is derived from an EMBL/GenBank/DDBJ whole genome shotgun (WGS) entry which is preliminary data.</text>
</comment>
<reference evidence="1 2" key="1">
    <citation type="submission" date="2021-05" db="EMBL/GenBank/DDBJ databases">
        <title>Phylogenetic classification of ten novel species belonging to the genus Bifidobacterium comprising B. colchicus sp. nov., B. abeli sp. nov., B. bicoloris sp. nov., B. guerezis sp. nov., B. rosaliae sp. nov., B. santillanensis sp. nov., B. argentati sp. nov., B. amazzoni sp. nov., B. pluviali sp. nov., and B. pinnaculum sp. nov.</title>
        <authorList>
            <person name="Lugli G.A."/>
            <person name="Ruiz Garcia L."/>
            <person name="Margolles A."/>
            <person name="Ventura M."/>
        </authorList>
    </citation>
    <scope>NUCLEOTIDE SEQUENCE [LARGE SCALE GENOMIC DNA]</scope>
    <source>
        <strain evidence="1 2">6T3</strain>
    </source>
</reference>
<evidence type="ECO:0000313" key="2">
    <source>
        <dbReference type="Proteomes" id="UP000812844"/>
    </source>
</evidence>
<keyword evidence="2" id="KW-1185">Reference proteome</keyword>
<dbReference type="PANTHER" id="PTHR16222:SF12">
    <property type="entry name" value="ADP-RIBOSYLGLYCOHYDROLASE-RELATED"/>
    <property type="match status" value="1"/>
</dbReference>
<dbReference type="InterPro" id="IPR005502">
    <property type="entry name" value="Ribosyl_crysJ1"/>
</dbReference>
<evidence type="ECO:0000313" key="1">
    <source>
        <dbReference type="EMBL" id="MBW3082483.1"/>
    </source>
</evidence>
<dbReference type="PANTHER" id="PTHR16222">
    <property type="entry name" value="ADP-RIBOSYLGLYCOHYDROLASE"/>
    <property type="match status" value="1"/>
</dbReference>
<dbReference type="InterPro" id="IPR050792">
    <property type="entry name" value="ADP-ribosylglycohydrolase"/>
</dbReference>